<comment type="function">
    <text evidence="5">Transcription activator.</text>
</comment>
<evidence type="ECO:0000313" key="9">
    <source>
        <dbReference type="EMBL" id="KAF4399338.1"/>
    </source>
</evidence>
<dbReference type="GO" id="GO:0005634">
    <property type="term" value="C:nucleus"/>
    <property type="evidence" value="ECO:0007669"/>
    <property type="project" value="UniProtKB-SubCell"/>
</dbReference>
<dbReference type="Pfam" id="PF08879">
    <property type="entry name" value="WRC"/>
    <property type="match status" value="1"/>
</dbReference>
<feature type="region of interest" description="Disordered" evidence="6">
    <location>
        <begin position="113"/>
        <end position="147"/>
    </location>
</feature>
<evidence type="ECO:0000256" key="3">
    <source>
        <dbReference type="ARBA" id="ARBA00023242"/>
    </source>
</evidence>
<evidence type="ECO:0000259" key="8">
    <source>
        <dbReference type="PROSITE" id="PS51667"/>
    </source>
</evidence>
<comment type="domain">
    <text evidence="5">The QLQ domain and WRC domain may be involved in protein-protein interaction and DNA-binding, respectively.</text>
</comment>
<evidence type="ECO:0000256" key="4">
    <source>
        <dbReference type="PROSITE-ProRule" id="PRU01002"/>
    </source>
</evidence>
<dbReference type="InterPro" id="IPR031137">
    <property type="entry name" value="GRF"/>
</dbReference>
<dbReference type="PANTHER" id="PTHR31602:SF60">
    <property type="entry name" value="GROWTH-REGULATING FACTOR 5"/>
    <property type="match status" value="1"/>
</dbReference>
<comment type="caution">
    <text evidence="9">The sequence shown here is derived from an EMBL/GenBank/DDBJ whole genome shotgun (WGS) entry which is preliminary data.</text>
</comment>
<dbReference type="SMART" id="SM00951">
    <property type="entry name" value="QLQ"/>
    <property type="match status" value="1"/>
</dbReference>
<sequence>MISPNSSAAARNRSPFTATQWQELEHQALIFKYMVSGVPIPSDLIYSVKRSLDSTFSSRLFSQHPTGWGCFEMGFGRKVDPEPGRCRRTDGKKWRCSKEAYPDSKYCERHMHRGRNRSRKPVEVSSNTTTMLSPSSTTPMQTPSPSISSVNRNLPGTGPTISSYSQLSSSSIMCEPLSGAHNNPHNNPSAYPFVYSHSSSSRPPDYGLSPQNNTSSPYFCLKPEPDKDYRLSFGFVFRFCVVTNRYFQGSKESMDELAFFPESSGNARSFPDSCHSLLNSYRGYSHPQFQGLTDESKEAIKQSADQDQQHCFILGTDFKSERGINKTGKESETQKPLHHFFGEWPPKNTAAADSWLDLASNSRVPNGKQNELASNFNNNKRMVKSLKVSIMAFLDQRPKEYLALAPPR</sequence>
<dbReference type="InterPro" id="IPR014977">
    <property type="entry name" value="WRC_dom"/>
</dbReference>
<keyword evidence="3 4" id="KW-0539">Nucleus</keyword>
<dbReference type="PROSITE" id="PS51667">
    <property type="entry name" value="WRC"/>
    <property type="match status" value="1"/>
</dbReference>
<feature type="non-terminal residue" evidence="9">
    <location>
        <position position="1"/>
    </location>
</feature>
<keyword evidence="5" id="KW-0804">Transcription</keyword>
<dbReference type="PANTHER" id="PTHR31602">
    <property type="entry name" value="GROWTH-REGULATING FACTOR 5"/>
    <property type="match status" value="1"/>
</dbReference>
<feature type="domain" description="QLQ" evidence="7">
    <location>
        <begin position="15"/>
        <end position="50"/>
    </location>
</feature>
<organism evidence="9 10">
    <name type="scientific">Cannabis sativa</name>
    <name type="common">Hemp</name>
    <name type="synonym">Marijuana</name>
    <dbReference type="NCBI Taxonomy" id="3483"/>
    <lineage>
        <taxon>Eukaryota</taxon>
        <taxon>Viridiplantae</taxon>
        <taxon>Streptophyta</taxon>
        <taxon>Embryophyta</taxon>
        <taxon>Tracheophyta</taxon>
        <taxon>Spermatophyta</taxon>
        <taxon>Magnoliopsida</taxon>
        <taxon>eudicotyledons</taxon>
        <taxon>Gunneridae</taxon>
        <taxon>Pentapetalae</taxon>
        <taxon>rosids</taxon>
        <taxon>fabids</taxon>
        <taxon>Rosales</taxon>
        <taxon>Cannabaceae</taxon>
        <taxon>Cannabis</taxon>
    </lineage>
</organism>
<evidence type="ECO:0000256" key="2">
    <source>
        <dbReference type="ARBA" id="ARBA00008122"/>
    </source>
</evidence>
<dbReference type="PROSITE" id="PS51666">
    <property type="entry name" value="QLQ"/>
    <property type="match status" value="1"/>
</dbReference>
<keyword evidence="5" id="KW-0805">Transcription regulation</keyword>
<dbReference type="InterPro" id="IPR014978">
    <property type="entry name" value="Gln-Leu-Gln_QLQ"/>
</dbReference>
<dbReference type="GO" id="GO:0099402">
    <property type="term" value="P:plant organ development"/>
    <property type="evidence" value="ECO:0007669"/>
    <property type="project" value="UniProtKB-ARBA"/>
</dbReference>
<evidence type="ECO:0000256" key="6">
    <source>
        <dbReference type="SAM" id="MobiDB-lite"/>
    </source>
</evidence>
<dbReference type="GO" id="GO:0005524">
    <property type="term" value="F:ATP binding"/>
    <property type="evidence" value="ECO:0007669"/>
    <property type="project" value="UniProtKB-UniRule"/>
</dbReference>
<proteinExistence type="inferred from homology"/>
<dbReference type="GO" id="GO:0006355">
    <property type="term" value="P:regulation of DNA-templated transcription"/>
    <property type="evidence" value="ECO:0007669"/>
    <property type="project" value="InterPro"/>
</dbReference>
<comment type="subcellular location">
    <subcellularLocation>
        <location evidence="1 4 5">Nucleus</location>
    </subcellularLocation>
</comment>
<dbReference type="GO" id="GO:0006351">
    <property type="term" value="P:DNA-templated transcription"/>
    <property type="evidence" value="ECO:0007669"/>
    <property type="project" value="UniProtKB-UniRule"/>
</dbReference>
<evidence type="ECO:0000256" key="1">
    <source>
        <dbReference type="ARBA" id="ARBA00004123"/>
    </source>
</evidence>
<reference evidence="9 10" key="1">
    <citation type="journal article" date="2020" name="bioRxiv">
        <title>Sequence and annotation of 42 cannabis genomes reveals extensive copy number variation in cannabinoid synthesis and pathogen resistance genes.</title>
        <authorList>
            <person name="Mckernan K.J."/>
            <person name="Helbert Y."/>
            <person name="Kane L.T."/>
            <person name="Ebling H."/>
            <person name="Zhang L."/>
            <person name="Liu B."/>
            <person name="Eaton Z."/>
            <person name="Mclaughlin S."/>
            <person name="Kingan S."/>
            <person name="Baybayan P."/>
            <person name="Concepcion G."/>
            <person name="Jordan M."/>
            <person name="Riva A."/>
            <person name="Barbazuk W."/>
            <person name="Harkins T."/>
        </authorList>
    </citation>
    <scope>NUCLEOTIDE SEQUENCE [LARGE SCALE GENOMIC DNA]</scope>
    <source>
        <strain evidence="10">cv. Jamaican Lion 4</strain>
        <tissue evidence="9">Leaf</tissue>
    </source>
</reference>
<feature type="short sequence motif" description="Bipartite nuclear localization signal" evidence="4">
    <location>
        <begin position="85"/>
        <end position="95"/>
    </location>
</feature>
<feature type="domain" description="WRC" evidence="8">
    <location>
        <begin position="80"/>
        <end position="124"/>
    </location>
</feature>
<feature type="compositionally biased region" description="Low complexity" evidence="6">
    <location>
        <begin position="125"/>
        <end position="147"/>
    </location>
</feature>
<accession>A0A7J6HXA1</accession>
<gene>
    <name evidence="9" type="ORF">G4B88_022421</name>
</gene>
<evidence type="ECO:0000313" key="10">
    <source>
        <dbReference type="Proteomes" id="UP000583929"/>
    </source>
</evidence>
<keyword evidence="10" id="KW-1185">Reference proteome</keyword>
<dbReference type="Pfam" id="PF08880">
    <property type="entry name" value="QLQ"/>
    <property type="match status" value="1"/>
</dbReference>
<comment type="similarity">
    <text evidence="2 5">Belongs to the GRF family.</text>
</comment>
<dbReference type="AlphaFoldDB" id="A0A7J6HXA1"/>
<name>A0A7J6HXA1_CANSA</name>
<keyword evidence="5" id="KW-0010">Activator</keyword>
<evidence type="ECO:0000259" key="7">
    <source>
        <dbReference type="PROSITE" id="PS51666"/>
    </source>
</evidence>
<protein>
    <recommendedName>
        <fullName evidence="5">Growth-regulating factor</fullName>
    </recommendedName>
</protein>
<feature type="short sequence motif" description="Bipartite nuclear localization signal" evidence="4">
    <location>
        <begin position="113"/>
        <end position="120"/>
    </location>
</feature>
<evidence type="ECO:0000256" key="5">
    <source>
        <dbReference type="RuleBase" id="RU367127"/>
    </source>
</evidence>
<dbReference type="Proteomes" id="UP000583929">
    <property type="component" value="Unassembled WGS sequence"/>
</dbReference>
<dbReference type="EMBL" id="JAATIQ010000021">
    <property type="protein sequence ID" value="KAF4399338.1"/>
    <property type="molecule type" value="Genomic_DNA"/>
</dbReference>